<dbReference type="PROSITE" id="PS50067">
    <property type="entry name" value="KINESIN_MOTOR_2"/>
    <property type="match status" value="1"/>
</dbReference>
<keyword evidence="3 7" id="KW-0547">Nucleotide-binding</keyword>
<dbReference type="FunFam" id="3.40.850.10:FF:000074">
    <property type="entry name" value="p-loop containing nucleoside triphosphate hydrolase superfamily protein"/>
    <property type="match status" value="1"/>
</dbReference>
<organism evidence="11 12">
    <name type="scientific">Tripterygium wilfordii</name>
    <name type="common">Thunder God vine</name>
    <dbReference type="NCBI Taxonomy" id="458696"/>
    <lineage>
        <taxon>Eukaryota</taxon>
        <taxon>Viridiplantae</taxon>
        <taxon>Streptophyta</taxon>
        <taxon>Embryophyta</taxon>
        <taxon>Tracheophyta</taxon>
        <taxon>Spermatophyta</taxon>
        <taxon>Magnoliopsida</taxon>
        <taxon>eudicotyledons</taxon>
        <taxon>Gunneridae</taxon>
        <taxon>Pentapetalae</taxon>
        <taxon>rosids</taxon>
        <taxon>fabids</taxon>
        <taxon>Celastrales</taxon>
        <taxon>Celastraceae</taxon>
        <taxon>Tripterygium</taxon>
    </lineage>
</organism>
<evidence type="ECO:0000256" key="7">
    <source>
        <dbReference type="PROSITE-ProRule" id="PRU00283"/>
    </source>
</evidence>
<dbReference type="PANTHER" id="PTHR47972:SF23">
    <property type="entry name" value="KINESIN MOTOR DOMAIN-CONTAINING PROTEIN"/>
    <property type="match status" value="1"/>
</dbReference>
<keyword evidence="12" id="KW-1185">Reference proteome</keyword>
<dbReference type="OrthoDB" id="3176171at2759"/>
<evidence type="ECO:0000313" key="11">
    <source>
        <dbReference type="EMBL" id="KAF5748853.1"/>
    </source>
</evidence>
<evidence type="ECO:0000256" key="4">
    <source>
        <dbReference type="ARBA" id="ARBA00022840"/>
    </source>
</evidence>
<dbReference type="InterPro" id="IPR027640">
    <property type="entry name" value="Kinesin-like_fam"/>
</dbReference>
<dbReference type="FunCoup" id="A0A7J7DRE3">
    <property type="interactions" value="211"/>
</dbReference>
<dbReference type="InterPro" id="IPR036961">
    <property type="entry name" value="Kinesin_motor_dom_sf"/>
</dbReference>
<dbReference type="AlphaFoldDB" id="A0A7J7DRE3"/>
<comment type="similarity">
    <text evidence="1">Belongs to the TRAFAC class myosin-kinesin ATPase superfamily. Kinesin family. KIN-14 subfamily.</text>
</comment>
<evidence type="ECO:0000259" key="10">
    <source>
        <dbReference type="PROSITE" id="PS50067"/>
    </source>
</evidence>
<dbReference type="GO" id="GO:0005874">
    <property type="term" value="C:microtubule"/>
    <property type="evidence" value="ECO:0007669"/>
    <property type="project" value="UniProtKB-KW"/>
</dbReference>
<keyword evidence="4 7" id="KW-0067">ATP-binding</keyword>
<feature type="binding site" evidence="7">
    <location>
        <begin position="185"/>
        <end position="192"/>
    </location>
    <ligand>
        <name>ATP</name>
        <dbReference type="ChEBI" id="CHEBI:30616"/>
    </ligand>
</feature>
<feature type="domain" description="Kinesin motor" evidence="10">
    <location>
        <begin position="105"/>
        <end position="428"/>
    </location>
</feature>
<evidence type="ECO:0000256" key="2">
    <source>
        <dbReference type="ARBA" id="ARBA00022701"/>
    </source>
</evidence>
<dbReference type="GO" id="GO:0008017">
    <property type="term" value="F:microtubule binding"/>
    <property type="evidence" value="ECO:0007669"/>
    <property type="project" value="InterPro"/>
</dbReference>
<name>A0A7J7DRE3_TRIWF</name>
<dbReference type="InParanoid" id="A0A7J7DRE3"/>
<keyword evidence="6 7" id="KW-0505">Motor protein</keyword>
<keyword evidence="2" id="KW-0493">Microtubule</keyword>
<protein>
    <recommendedName>
        <fullName evidence="10">Kinesin motor domain-containing protein</fullName>
    </recommendedName>
</protein>
<sequence>MATDPRRSVRNLAETIHSLLGVKAHVTSTWVKSVCDIIKNLPSEVSSKRSTPEDSKRGLLYNHGVDPDPDISKIRDELAALTSHINQLNIQRRQVLNEFLDLKGNIRVFCRIRPMGTMENFEDSRLAFASDSNKVILKLASNKSKSYSFDKVFHPGSSQDEVFSEVEPVIKSVLDGYNACIFAYGQTGTGKTFTMEGTSDSRGVVPRTIKALFEQAADSNHAFFISFSMVEIYLGNLKDLLVSQPTKPTDPMPPCLSIRTDPKRGIEIDNLVSIQVNDFNQALRLYRLGCRYRSTASTYSNITSSRSHCMIRLSITCFDAPERQRETTKIWLVDLGGSERVLKTKASGRRLDEGKAINMSLSALGDVINALQRKKRHVPYRNSKLTQVLKDSLGEDSKTLMLVHVSPKEEDLCETLCSLNFATRAKSIHLGNEDSTEVREEKQVAMVNLQQRMKKIEDERLFAIRDITKLNEKLENLSRTTLSSEELQASYLLMEEAQLNHKVTINNIGAAATAPSSGIPRFMRPTVSSRRKTGLDHRTSEGRIQFNTKRRKPPSHHAESVNFPVKNNSVCNTEHSISRNSCFEGLNTKSIADNETEYSQDTSEYDVKMGFFQEQEKEPGTSCQSVHPIEFEKHGNGNTEKLSSIKFSKVDTWLRLHKNEPRINGDTHTSKRVLAIPLPGNKLASEERSKVVILRDEKRHGLTKQRIPRADKSGKLLDMRETERPISEVVIDKPMKMLKDLFDEELRSDYINLPHNPYGQIMIQKEDLVDGSSMEDNEGWTFLNHDVCYSRINHYNEENGVTAMSLMQEEKDVTQWSGTYVLKNTDCCEFSLVDADSNVTDLSGDGELSMSELEYCHQEVPSELDEEDRESKDLNAPFPPLRKGRLGMLQLRSQRALFMDSPKQNNITMAFVLPQGDKQNTGRYAILKQKFQTICASALLGLGFYDLGFQHDFFDSLML</sequence>
<dbReference type="Gene3D" id="3.40.850.10">
    <property type="entry name" value="Kinesin motor domain"/>
    <property type="match status" value="1"/>
</dbReference>
<evidence type="ECO:0000256" key="8">
    <source>
        <dbReference type="SAM" id="Coils"/>
    </source>
</evidence>
<dbReference type="EMBL" id="JAAARO010000004">
    <property type="protein sequence ID" value="KAF5748853.1"/>
    <property type="molecule type" value="Genomic_DNA"/>
</dbReference>
<dbReference type="SUPFAM" id="SSF52540">
    <property type="entry name" value="P-loop containing nucleoside triphosphate hydrolases"/>
    <property type="match status" value="1"/>
</dbReference>
<dbReference type="GO" id="GO:0007018">
    <property type="term" value="P:microtubule-based movement"/>
    <property type="evidence" value="ECO:0007669"/>
    <property type="project" value="InterPro"/>
</dbReference>
<accession>A0A7J7DRE3</accession>
<dbReference type="InterPro" id="IPR018247">
    <property type="entry name" value="EF_Hand_1_Ca_BS"/>
</dbReference>
<reference evidence="11 12" key="1">
    <citation type="journal article" date="2020" name="Nat. Commun.">
        <title>Genome of Tripterygium wilfordii and identification of cytochrome P450 involved in triptolide biosynthesis.</title>
        <authorList>
            <person name="Tu L."/>
            <person name="Su P."/>
            <person name="Zhang Z."/>
            <person name="Gao L."/>
            <person name="Wang J."/>
            <person name="Hu T."/>
            <person name="Zhou J."/>
            <person name="Zhang Y."/>
            <person name="Zhao Y."/>
            <person name="Liu Y."/>
            <person name="Song Y."/>
            <person name="Tong Y."/>
            <person name="Lu Y."/>
            <person name="Yang J."/>
            <person name="Xu C."/>
            <person name="Jia M."/>
            <person name="Peters R.J."/>
            <person name="Huang L."/>
            <person name="Gao W."/>
        </authorList>
    </citation>
    <scope>NUCLEOTIDE SEQUENCE [LARGE SCALE GENOMIC DNA]</scope>
    <source>
        <strain evidence="12">cv. XIE 37</strain>
        <tissue evidence="11">Leaf</tissue>
    </source>
</reference>
<feature type="coiled-coil region" evidence="8">
    <location>
        <begin position="71"/>
        <end position="98"/>
    </location>
</feature>
<evidence type="ECO:0000313" key="12">
    <source>
        <dbReference type="Proteomes" id="UP000593562"/>
    </source>
</evidence>
<dbReference type="Proteomes" id="UP000593562">
    <property type="component" value="Unassembled WGS sequence"/>
</dbReference>
<dbReference type="SMART" id="SM00129">
    <property type="entry name" value="KISc"/>
    <property type="match status" value="1"/>
</dbReference>
<dbReference type="InterPro" id="IPR027417">
    <property type="entry name" value="P-loop_NTPase"/>
</dbReference>
<evidence type="ECO:0000256" key="3">
    <source>
        <dbReference type="ARBA" id="ARBA00022741"/>
    </source>
</evidence>
<keyword evidence="5 8" id="KW-0175">Coiled coil</keyword>
<dbReference type="GO" id="GO:0005524">
    <property type="term" value="F:ATP binding"/>
    <property type="evidence" value="ECO:0007669"/>
    <property type="project" value="UniProtKB-UniRule"/>
</dbReference>
<feature type="region of interest" description="Disordered" evidence="9">
    <location>
        <begin position="516"/>
        <end position="539"/>
    </location>
</feature>
<proteinExistence type="inferred from homology"/>
<gene>
    <name evidence="11" type="ORF">HS088_TW04G00813</name>
</gene>
<evidence type="ECO:0000256" key="9">
    <source>
        <dbReference type="SAM" id="MobiDB-lite"/>
    </source>
</evidence>
<evidence type="ECO:0000256" key="1">
    <source>
        <dbReference type="ARBA" id="ARBA00010899"/>
    </source>
</evidence>
<dbReference type="PANTHER" id="PTHR47972">
    <property type="entry name" value="KINESIN-LIKE PROTEIN KLP-3"/>
    <property type="match status" value="1"/>
</dbReference>
<dbReference type="PRINTS" id="PR00380">
    <property type="entry name" value="KINESINHEAVY"/>
</dbReference>
<dbReference type="PROSITE" id="PS00018">
    <property type="entry name" value="EF_HAND_1"/>
    <property type="match status" value="1"/>
</dbReference>
<feature type="coiled-coil region" evidence="8">
    <location>
        <begin position="439"/>
        <end position="473"/>
    </location>
</feature>
<comment type="caution">
    <text evidence="11">The sequence shown here is derived from an EMBL/GenBank/DDBJ whole genome shotgun (WGS) entry which is preliminary data.</text>
</comment>
<evidence type="ECO:0000256" key="6">
    <source>
        <dbReference type="ARBA" id="ARBA00023175"/>
    </source>
</evidence>
<dbReference type="GO" id="GO:0003777">
    <property type="term" value="F:microtubule motor activity"/>
    <property type="evidence" value="ECO:0007669"/>
    <property type="project" value="InterPro"/>
</dbReference>
<evidence type="ECO:0000256" key="5">
    <source>
        <dbReference type="ARBA" id="ARBA00023054"/>
    </source>
</evidence>
<dbReference type="InterPro" id="IPR001752">
    <property type="entry name" value="Kinesin_motor_dom"/>
</dbReference>
<dbReference type="Pfam" id="PF00225">
    <property type="entry name" value="Kinesin"/>
    <property type="match status" value="1"/>
</dbReference>